<comment type="caution">
    <text evidence="1">The sequence shown here is derived from an EMBL/GenBank/DDBJ whole genome shotgun (WGS) entry which is preliminary data.</text>
</comment>
<sequence length="306" mass="35123">MNNFSQLEAPVADCDKIVYNAQTKQILTVIDFMKYLESEERDTLLYLKDWHLKKLRPNDNFYEVPSIFGSDWLNEYAQDHNEDDFMTPLHVDVYNSFSWSVNVIGRKKWTLFPPGEEEKFKDPLGNLPLLFEYDKYKNVRYFEIIQEKGDAIFVPSGWHHQVTNELDTISINHNWVNACNIEEVWKALEKSLKSVEHEIEEFKDTPEFVDQCQLILKSMFEYSLDFSQLVIVLGGQEGRRGGGVRGLGQIGGLYREGRREGGLLVALAGQRHAQLVPAVGAASDPRGPTVEWHGHLACIWKEGEGV</sequence>
<keyword evidence="2" id="KW-1185">Reference proteome</keyword>
<accession>A0ACC0KHE4</accession>
<dbReference type="EMBL" id="CM046106">
    <property type="protein sequence ID" value="KAI8435730.1"/>
    <property type="molecule type" value="Genomic_DNA"/>
</dbReference>
<name>A0ACC0KHE4_CHOFU</name>
<dbReference type="Proteomes" id="UP001064048">
    <property type="component" value="Chromosome 6"/>
</dbReference>
<protein>
    <submittedName>
        <fullName evidence="1">Uncharacterized protein</fullName>
    </submittedName>
</protein>
<reference evidence="1 2" key="1">
    <citation type="journal article" date="2022" name="Genome Biol. Evol.">
        <title>The Spruce Budworm Genome: Reconstructing the Evolutionary History of Antifreeze Proteins.</title>
        <authorList>
            <person name="Beliveau C."/>
            <person name="Gagne P."/>
            <person name="Picq S."/>
            <person name="Vernygora O."/>
            <person name="Keeling C.I."/>
            <person name="Pinkney K."/>
            <person name="Doucet D."/>
            <person name="Wen F."/>
            <person name="Johnston J.S."/>
            <person name="Maaroufi H."/>
            <person name="Boyle B."/>
            <person name="Laroche J."/>
            <person name="Dewar K."/>
            <person name="Juretic N."/>
            <person name="Blackburn G."/>
            <person name="Nisole A."/>
            <person name="Brunet B."/>
            <person name="Brandao M."/>
            <person name="Lumley L."/>
            <person name="Duan J."/>
            <person name="Quan G."/>
            <person name="Lucarotti C.J."/>
            <person name="Roe A.D."/>
            <person name="Sperling F.A.H."/>
            <person name="Levesque R.C."/>
            <person name="Cusson M."/>
        </authorList>
    </citation>
    <scope>NUCLEOTIDE SEQUENCE [LARGE SCALE GENOMIC DNA]</scope>
    <source>
        <strain evidence="1">Glfc:IPQL:Cfum</strain>
    </source>
</reference>
<proteinExistence type="predicted"/>
<gene>
    <name evidence="1" type="ORF">MSG28_003973</name>
</gene>
<evidence type="ECO:0000313" key="1">
    <source>
        <dbReference type="EMBL" id="KAI8435730.1"/>
    </source>
</evidence>
<evidence type="ECO:0000313" key="2">
    <source>
        <dbReference type="Proteomes" id="UP001064048"/>
    </source>
</evidence>
<organism evidence="1 2">
    <name type="scientific">Choristoneura fumiferana</name>
    <name type="common">Spruce budworm moth</name>
    <name type="synonym">Archips fumiferana</name>
    <dbReference type="NCBI Taxonomy" id="7141"/>
    <lineage>
        <taxon>Eukaryota</taxon>
        <taxon>Metazoa</taxon>
        <taxon>Ecdysozoa</taxon>
        <taxon>Arthropoda</taxon>
        <taxon>Hexapoda</taxon>
        <taxon>Insecta</taxon>
        <taxon>Pterygota</taxon>
        <taxon>Neoptera</taxon>
        <taxon>Endopterygota</taxon>
        <taxon>Lepidoptera</taxon>
        <taxon>Glossata</taxon>
        <taxon>Ditrysia</taxon>
        <taxon>Tortricoidea</taxon>
        <taxon>Tortricidae</taxon>
        <taxon>Tortricinae</taxon>
        <taxon>Choristoneura</taxon>
    </lineage>
</organism>